<dbReference type="RefSeq" id="WP_307338657.1">
    <property type="nucleotide sequence ID" value="NZ_JAUSUQ010000006.1"/>
</dbReference>
<feature type="transmembrane region" description="Helical" evidence="1">
    <location>
        <begin position="45"/>
        <end position="64"/>
    </location>
</feature>
<dbReference type="Pfam" id="PF14036">
    <property type="entry name" value="YlaH"/>
    <property type="match status" value="1"/>
</dbReference>
<keyword evidence="1" id="KW-0472">Membrane</keyword>
<keyword evidence="1" id="KW-0812">Transmembrane</keyword>
<sequence>MIANYIYELTDPPLAFFLLYAVIVILMAMAYKLGFARKLPVLKQAIVYLILALGCLILAFMGYVIPIADILVITVIVLAIVRYRMTRYND</sequence>
<organism evidence="2 3">
    <name type="scientific">Caldalkalibacillus uzonensis</name>
    <dbReference type="NCBI Taxonomy" id="353224"/>
    <lineage>
        <taxon>Bacteria</taxon>
        <taxon>Bacillati</taxon>
        <taxon>Bacillota</taxon>
        <taxon>Bacilli</taxon>
        <taxon>Bacillales</taxon>
        <taxon>Bacillaceae</taxon>
        <taxon>Caldalkalibacillus</taxon>
    </lineage>
</organism>
<name>A0ABU0CRW6_9BACI</name>
<feature type="transmembrane region" description="Helical" evidence="1">
    <location>
        <begin position="14"/>
        <end position="33"/>
    </location>
</feature>
<dbReference type="EMBL" id="JAUSUQ010000006">
    <property type="protein sequence ID" value="MDQ0339140.1"/>
    <property type="molecule type" value="Genomic_DNA"/>
</dbReference>
<dbReference type="InterPro" id="IPR025620">
    <property type="entry name" value="YlaH"/>
</dbReference>
<evidence type="ECO:0000313" key="3">
    <source>
        <dbReference type="Proteomes" id="UP001232445"/>
    </source>
</evidence>
<proteinExistence type="predicted"/>
<gene>
    <name evidence="2" type="ORF">J2S00_001926</name>
</gene>
<dbReference type="Proteomes" id="UP001232445">
    <property type="component" value="Unassembled WGS sequence"/>
</dbReference>
<keyword evidence="3" id="KW-1185">Reference proteome</keyword>
<evidence type="ECO:0000256" key="1">
    <source>
        <dbReference type="SAM" id="Phobius"/>
    </source>
</evidence>
<reference evidence="2 3" key="1">
    <citation type="submission" date="2023-07" db="EMBL/GenBank/DDBJ databases">
        <title>Genomic Encyclopedia of Type Strains, Phase IV (KMG-IV): sequencing the most valuable type-strain genomes for metagenomic binning, comparative biology and taxonomic classification.</title>
        <authorList>
            <person name="Goeker M."/>
        </authorList>
    </citation>
    <scope>NUCLEOTIDE SEQUENCE [LARGE SCALE GENOMIC DNA]</scope>
    <source>
        <strain evidence="2 3">DSM 17740</strain>
    </source>
</reference>
<evidence type="ECO:0000313" key="2">
    <source>
        <dbReference type="EMBL" id="MDQ0339140.1"/>
    </source>
</evidence>
<comment type="caution">
    <text evidence="2">The sequence shown here is derived from an EMBL/GenBank/DDBJ whole genome shotgun (WGS) entry which is preliminary data.</text>
</comment>
<keyword evidence="1" id="KW-1133">Transmembrane helix</keyword>
<accession>A0ABU0CRW6</accession>
<protein>
    <submittedName>
        <fullName evidence="2">4-amino-4-deoxy-L-arabinose transferase-like glycosyltransferase</fullName>
    </submittedName>
</protein>